<accession>A0A1G7Z556</accession>
<organism evidence="1 2">
    <name type="scientific">Winogradskyella thalassocola</name>
    <dbReference type="NCBI Taxonomy" id="262004"/>
    <lineage>
        <taxon>Bacteria</taxon>
        <taxon>Pseudomonadati</taxon>
        <taxon>Bacteroidota</taxon>
        <taxon>Flavobacteriia</taxon>
        <taxon>Flavobacteriales</taxon>
        <taxon>Flavobacteriaceae</taxon>
        <taxon>Winogradskyella</taxon>
    </lineage>
</organism>
<dbReference type="AlphaFoldDB" id="A0A1G7Z556"/>
<sequence>MKTRITNDIEPKTVGAKRSHFTTRGLLNSNYKRTVKYNFKKACQKSLFGIKQRVKSPRMCKTSHATSMVLKVSVFASVALVACV</sequence>
<reference evidence="2" key="1">
    <citation type="submission" date="2016-10" db="EMBL/GenBank/DDBJ databases">
        <authorList>
            <person name="Varghese N."/>
            <person name="Submissions S."/>
        </authorList>
    </citation>
    <scope>NUCLEOTIDE SEQUENCE [LARGE SCALE GENOMIC DNA]</scope>
    <source>
        <strain evidence="2">DSM 15363</strain>
    </source>
</reference>
<dbReference type="EMBL" id="FNCZ01000001">
    <property type="protein sequence ID" value="SDH03725.1"/>
    <property type="molecule type" value="Genomic_DNA"/>
</dbReference>
<dbReference type="STRING" id="262004.SAMN04489796_1011229"/>
<name>A0A1G7Z556_9FLAO</name>
<dbReference type="Proteomes" id="UP000199492">
    <property type="component" value="Unassembled WGS sequence"/>
</dbReference>
<keyword evidence="2" id="KW-1185">Reference proteome</keyword>
<evidence type="ECO:0000313" key="2">
    <source>
        <dbReference type="Proteomes" id="UP000199492"/>
    </source>
</evidence>
<protein>
    <submittedName>
        <fullName evidence="1">Uncharacterized protein</fullName>
    </submittedName>
</protein>
<dbReference type="RefSeq" id="WP_139181023.1">
    <property type="nucleotide sequence ID" value="NZ_FNCZ01000001.1"/>
</dbReference>
<dbReference type="OrthoDB" id="1446260at2"/>
<evidence type="ECO:0000313" key="1">
    <source>
        <dbReference type="EMBL" id="SDH03725.1"/>
    </source>
</evidence>
<gene>
    <name evidence="1" type="ORF">SAMN04489796_1011229</name>
</gene>
<proteinExistence type="predicted"/>